<keyword evidence="4 8" id="KW-0812">Transmembrane</keyword>
<gene>
    <name evidence="9" type="ORF">C1H46_025472</name>
</gene>
<feature type="transmembrane region" description="Helical" evidence="8">
    <location>
        <begin position="34"/>
        <end position="51"/>
    </location>
</feature>
<accession>A0A540LR89</accession>
<dbReference type="PANTHER" id="PTHR23500:SF424">
    <property type="entry name" value="POLYOL TRANSPORTER 5"/>
    <property type="match status" value="1"/>
</dbReference>
<comment type="subcellular location">
    <subcellularLocation>
        <location evidence="1">Membrane</location>
    </subcellularLocation>
</comment>
<evidence type="ECO:0000256" key="2">
    <source>
        <dbReference type="ARBA" id="ARBA00010992"/>
    </source>
</evidence>
<dbReference type="InterPro" id="IPR005828">
    <property type="entry name" value="MFS_sugar_transport-like"/>
</dbReference>
<proteinExistence type="inferred from homology"/>
<dbReference type="GO" id="GO:0015144">
    <property type="term" value="F:carbohydrate transmembrane transporter activity"/>
    <property type="evidence" value="ECO:0007669"/>
    <property type="project" value="InterPro"/>
</dbReference>
<sequence>MADRRAEENAVTGGPQNTSIEDFDPPMKPKTSKFAIACALLACTTSVLLGYDIGVMSGASLYIQKNLKISDVQVEVLAGLTLEDFMSKYENSTCCFSPQTQKHFASLGIFFTSISQVFVNVGILLGYIANYAFSKLPLHLAWRFMLGVGGVPAIFLTAVDIHIFEQVSGIDTVFLYSPRIFDKAGITSSNHKLLATVAVGFTKTVFILVATFFLDKFRQHPLILTSVGRMVFSLMFLEVGLTIVNHHKGSVP</sequence>
<feature type="region of interest" description="Disordered" evidence="7">
    <location>
        <begin position="1"/>
        <end position="24"/>
    </location>
</feature>
<dbReference type="InterPro" id="IPR045262">
    <property type="entry name" value="STP/PLT_plant"/>
</dbReference>
<organism evidence="9 10">
    <name type="scientific">Malus baccata</name>
    <name type="common">Siberian crab apple</name>
    <name type="synonym">Pyrus baccata</name>
    <dbReference type="NCBI Taxonomy" id="106549"/>
    <lineage>
        <taxon>Eukaryota</taxon>
        <taxon>Viridiplantae</taxon>
        <taxon>Streptophyta</taxon>
        <taxon>Embryophyta</taxon>
        <taxon>Tracheophyta</taxon>
        <taxon>Spermatophyta</taxon>
        <taxon>Magnoliopsida</taxon>
        <taxon>eudicotyledons</taxon>
        <taxon>Gunneridae</taxon>
        <taxon>Pentapetalae</taxon>
        <taxon>rosids</taxon>
        <taxon>fabids</taxon>
        <taxon>Rosales</taxon>
        <taxon>Rosaceae</taxon>
        <taxon>Amygdaloideae</taxon>
        <taxon>Maleae</taxon>
        <taxon>Malus</taxon>
    </lineage>
</organism>
<evidence type="ECO:0008006" key="11">
    <source>
        <dbReference type="Google" id="ProtNLM"/>
    </source>
</evidence>
<feature type="transmembrane region" description="Helical" evidence="8">
    <location>
        <begin position="107"/>
        <end position="128"/>
    </location>
</feature>
<feature type="transmembrane region" description="Helical" evidence="8">
    <location>
        <begin position="226"/>
        <end position="244"/>
    </location>
</feature>
<evidence type="ECO:0000313" key="10">
    <source>
        <dbReference type="Proteomes" id="UP000315295"/>
    </source>
</evidence>
<evidence type="ECO:0000256" key="4">
    <source>
        <dbReference type="ARBA" id="ARBA00022692"/>
    </source>
</evidence>
<name>A0A540LR89_MALBA</name>
<evidence type="ECO:0000256" key="5">
    <source>
        <dbReference type="ARBA" id="ARBA00022989"/>
    </source>
</evidence>
<dbReference type="EMBL" id="VIEB01000494">
    <property type="protein sequence ID" value="TQD88965.1"/>
    <property type="molecule type" value="Genomic_DNA"/>
</dbReference>
<evidence type="ECO:0000256" key="1">
    <source>
        <dbReference type="ARBA" id="ARBA00004370"/>
    </source>
</evidence>
<keyword evidence="6 8" id="KW-0472">Membrane</keyword>
<dbReference type="Proteomes" id="UP000315295">
    <property type="component" value="Unassembled WGS sequence"/>
</dbReference>
<dbReference type="Gene3D" id="1.20.1250.20">
    <property type="entry name" value="MFS general substrate transporter like domains"/>
    <property type="match status" value="2"/>
</dbReference>
<keyword evidence="10" id="KW-1185">Reference proteome</keyword>
<protein>
    <recommendedName>
        <fullName evidence="11">Major facilitator superfamily (MFS) profile domain-containing protein</fullName>
    </recommendedName>
</protein>
<comment type="similarity">
    <text evidence="2">Belongs to the major facilitator superfamily. Sugar transporter (TC 2.A.1.1) family.</text>
</comment>
<dbReference type="AlphaFoldDB" id="A0A540LR89"/>
<evidence type="ECO:0000256" key="7">
    <source>
        <dbReference type="SAM" id="MobiDB-lite"/>
    </source>
</evidence>
<keyword evidence="3" id="KW-0813">Transport</keyword>
<feature type="transmembrane region" description="Helical" evidence="8">
    <location>
        <begin position="193"/>
        <end position="214"/>
    </location>
</feature>
<dbReference type="PANTHER" id="PTHR23500">
    <property type="entry name" value="SOLUTE CARRIER FAMILY 2, FACILITATED GLUCOSE TRANSPORTER"/>
    <property type="match status" value="1"/>
</dbReference>
<reference evidence="9 10" key="1">
    <citation type="journal article" date="2019" name="G3 (Bethesda)">
        <title>Sequencing of a Wild Apple (Malus baccata) Genome Unravels the Differences Between Cultivated and Wild Apple Species Regarding Disease Resistance and Cold Tolerance.</title>
        <authorList>
            <person name="Chen X."/>
        </authorList>
    </citation>
    <scope>NUCLEOTIDE SEQUENCE [LARGE SCALE GENOMIC DNA]</scope>
    <source>
        <strain evidence="10">cv. Shandingzi</strain>
        <tissue evidence="9">Leaves</tissue>
    </source>
</reference>
<dbReference type="InterPro" id="IPR036259">
    <property type="entry name" value="MFS_trans_sf"/>
</dbReference>
<evidence type="ECO:0000256" key="8">
    <source>
        <dbReference type="SAM" id="Phobius"/>
    </source>
</evidence>
<evidence type="ECO:0000256" key="6">
    <source>
        <dbReference type="ARBA" id="ARBA00023136"/>
    </source>
</evidence>
<evidence type="ECO:0000313" key="9">
    <source>
        <dbReference type="EMBL" id="TQD88965.1"/>
    </source>
</evidence>
<feature type="transmembrane region" description="Helical" evidence="8">
    <location>
        <begin position="140"/>
        <end position="164"/>
    </location>
</feature>
<evidence type="ECO:0000256" key="3">
    <source>
        <dbReference type="ARBA" id="ARBA00022448"/>
    </source>
</evidence>
<comment type="caution">
    <text evidence="9">The sequence shown here is derived from an EMBL/GenBank/DDBJ whole genome shotgun (WGS) entry which is preliminary data.</text>
</comment>
<keyword evidence="5 8" id="KW-1133">Transmembrane helix</keyword>
<dbReference type="SUPFAM" id="SSF103473">
    <property type="entry name" value="MFS general substrate transporter"/>
    <property type="match status" value="1"/>
</dbReference>
<dbReference type="GO" id="GO:0016020">
    <property type="term" value="C:membrane"/>
    <property type="evidence" value="ECO:0007669"/>
    <property type="project" value="UniProtKB-SubCell"/>
</dbReference>
<dbReference type="Pfam" id="PF00083">
    <property type="entry name" value="Sugar_tr"/>
    <property type="match status" value="1"/>
</dbReference>